<dbReference type="InterPro" id="IPR045584">
    <property type="entry name" value="Pilin-like"/>
</dbReference>
<proteinExistence type="predicted"/>
<dbReference type="NCBIfam" id="TIGR02532">
    <property type="entry name" value="IV_pilin_GFxxxE"/>
    <property type="match status" value="1"/>
</dbReference>
<dbReference type="Proteomes" id="UP000268033">
    <property type="component" value="Unassembled WGS sequence"/>
</dbReference>
<sequence length="130" mass="14066">MNRHGFTLLELLVVLVVMMLVLSAAAPRFGALLPGMTLKSQARQVAALLRESRSQAIATGQVLTIANRQQQLWVNGKKVALQGLTLGLDQPLYFYPDGTSSGGQLTLGNNAGRLRLELDWLTAEVSIHEG</sequence>
<dbReference type="GO" id="GO:0005886">
    <property type="term" value="C:plasma membrane"/>
    <property type="evidence" value="ECO:0007669"/>
    <property type="project" value="UniProtKB-SubCell"/>
</dbReference>
<keyword evidence="3" id="KW-1185">Reference proteome</keyword>
<dbReference type="Gene3D" id="3.30.700.10">
    <property type="entry name" value="Glycoprotein, Type 4 Pilin"/>
    <property type="match status" value="1"/>
</dbReference>
<dbReference type="EMBL" id="RJUL01000012">
    <property type="protein sequence ID" value="ROQ19127.1"/>
    <property type="molecule type" value="Genomic_DNA"/>
</dbReference>
<evidence type="ECO:0000256" key="1">
    <source>
        <dbReference type="ARBA" id="ARBA00004167"/>
    </source>
</evidence>
<comment type="caution">
    <text evidence="2">The sequence shown here is derived from an EMBL/GenBank/DDBJ whole genome shotgun (WGS) entry which is preliminary data.</text>
</comment>
<dbReference type="GO" id="GO:0015628">
    <property type="term" value="P:protein secretion by the type II secretion system"/>
    <property type="evidence" value="ECO:0007669"/>
    <property type="project" value="InterPro"/>
</dbReference>
<evidence type="ECO:0000313" key="2">
    <source>
        <dbReference type="EMBL" id="ROQ19127.1"/>
    </source>
</evidence>
<evidence type="ECO:0000313" key="3">
    <source>
        <dbReference type="Proteomes" id="UP000268033"/>
    </source>
</evidence>
<accession>A0A3N1NVZ8</accession>
<dbReference type="PROSITE" id="PS00409">
    <property type="entry name" value="PROKAR_NTER_METHYL"/>
    <property type="match status" value="1"/>
</dbReference>
<name>A0A3N1NVZ8_9GAMM</name>
<dbReference type="InterPro" id="IPR012902">
    <property type="entry name" value="N_methyl_site"/>
</dbReference>
<dbReference type="Pfam" id="PF07963">
    <property type="entry name" value="N_methyl"/>
    <property type="match status" value="1"/>
</dbReference>
<dbReference type="RefSeq" id="WP_123422559.1">
    <property type="nucleotide sequence ID" value="NZ_RJUL01000012.1"/>
</dbReference>
<dbReference type="STRING" id="584787.GCA_001247655_01976"/>
<reference evidence="2 3" key="1">
    <citation type="submission" date="2018-11" db="EMBL/GenBank/DDBJ databases">
        <title>Genomic Encyclopedia of Type Strains, Phase IV (KMG-IV): sequencing the most valuable type-strain genomes for metagenomic binning, comparative biology and taxonomic classification.</title>
        <authorList>
            <person name="Goeker M."/>
        </authorList>
    </citation>
    <scope>NUCLEOTIDE SEQUENCE [LARGE SCALE GENOMIC DNA]</scope>
    <source>
        <strain evidence="2 3">DSM 21945</strain>
    </source>
</reference>
<organism evidence="2 3">
    <name type="scientific">Gallaecimonas pentaromativorans</name>
    <dbReference type="NCBI Taxonomy" id="584787"/>
    <lineage>
        <taxon>Bacteria</taxon>
        <taxon>Pseudomonadati</taxon>
        <taxon>Pseudomonadota</taxon>
        <taxon>Gammaproteobacteria</taxon>
        <taxon>Enterobacterales</taxon>
        <taxon>Gallaecimonadaceae</taxon>
        <taxon>Gallaecimonas</taxon>
    </lineage>
</organism>
<dbReference type="GO" id="GO:0015627">
    <property type="term" value="C:type II protein secretion system complex"/>
    <property type="evidence" value="ECO:0007669"/>
    <property type="project" value="InterPro"/>
</dbReference>
<dbReference type="AlphaFoldDB" id="A0A3N1NVZ8"/>
<gene>
    <name evidence="2" type="ORF">EDC28_11247</name>
</gene>
<dbReference type="SUPFAM" id="SSF54523">
    <property type="entry name" value="Pili subunits"/>
    <property type="match status" value="1"/>
</dbReference>
<protein>
    <submittedName>
        <fullName evidence="2">General secretion pathway protein H</fullName>
    </submittedName>
</protein>
<comment type="subcellular location">
    <subcellularLocation>
        <location evidence="1">Membrane</location>
        <topology evidence="1">Single-pass membrane protein</topology>
    </subcellularLocation>
</comment>